<dbReference type="GO" id="GO:0006829">
    <property type="term" value="P:zinc ion transport"/>
    <property type="evidence" value="ECO:0007669"/>
    <property type="project" value="UniProtKB-KW"/>
</dbReference>
<gene>
    <name evidence="15" type="ORF">H4P12_09510</name>
</gene>
<reference evidence="15" key="1">
    <citation type="submission" date="2020-08" db="EMBL/GenBank/DDBJ databases">
        <title>Paracoccus amoyensis sp. nov., isolated from the surface seawater at coast of Xiamen, Fujian.</title>
        <authorList>
            <person name="Lyu L."/>
        </authorList>
    </citation>
    <scope>NUCLEOTIDE SEQUENCE</scope>
    <source>
        <strain evidence="15">11-3</strain>
    </source>
</reference>
<dbReference type="InterPro" id="IPR037294">
    <property type="entry name" value="ABC_BtuC-like"/>
</dbReference>
<evidence type="ECO:0000256" key="6">
    <source>
        <dbReference type="ARBA" id="ARBA00022692"/>
    </source>
</evidence>
<dbReference type="PANTHER" id="PTHR30477">
    <property type="entry name" value="ABC-TRANSPORTER METAL-BINDING PROTEIN"/>
    <property type="match status" value="1"/>
</dbReference>
<feature type="transmembrane region" description="Helical" evidence="14">
    <location>
        <begin position="41"/>
        <end position="72"/>
    </location>
</feature>
<feature type="transmembrane region" description="Helical" evidence="14">
    <location>
        <begin position="6"/>
        <end position="29"/>
    </location>
</feature>
<feature type="transmembrane region" description="Helical" evidence="14">
    <location>
        <begin position="174"/>
        <end position="202"/>
    </location>
</feature>
<evidence type="ECO:0000256" key="11">
    <source>
        <dbReference type="ARBA" id="ARBA00023136"/>
    </source>
</evidence>
<comment type="subcellular location">
    <subcellularLocation>
        <location evidence="2 13">Cell membrane</location>
        <topology evidence="2 13">Multi-pass membrane protein</topology>
    </subcellularLocation>
</comment>
<sequence length="260" mass="27069">MLDDFFIRALLAGLGLALVAGPLGSFVVWRRMAYFGDSTAHAAILGVALSLAFNLSIYAGTLLVALVMAVVVTALVSRGQAMDTVLGVLAHSALAFGLVAISFVPSARADLNSYLFGDILTVGMADLTLIWIGALLVLGVLMWRWQNLLTATLNEELAMAAGINPRFERLLLSIALAVVVALSIRVIGSLLISAMLIVPAAAARALAPTPERMAANASLIAGLSVMLGLLSSLHLDTPAGPSIVAVAAIFFGISFVFRRG</sequence>
<keyword evidence="6 13" id="KW-0812">Transmembrane</keyword>
<evidence type="ECO:0000256" key="4">
    <source>
        <dbReference type="ARBA" id="ARBA00022448"/>
    </source>
</evidence>
<evidence type="ECO:0000256" key="1">
    <source>
        <dbReference type="ARBA" id="ARBA00002313"/>
    </source>
</evidence>
<evidence type="ECO:0000256" key="7">
    <source>
        <dbReference type="ARBA" id="ARBA00022833"/>
    </source>
</evidence>
<comment type="similarity">
    <text evidence="3 13">Belongs to the ABC-3 integral membrane protein family.</text>
</comment>
<keyword evidence="9 14" id="KW-1133">Transmembrane helix</keyword>
<comment type="function">
    <text evidence="1">Involved in the high-affinity zinc uptake transport system.</text>
</comment>
<evidence type="ECO:0000256" key="5">
    <source>
        <dbReference type="ARBA" id="ARBA00022475"/>
    </source>
</evidence>
<feature type="transmembrane region" description="Helical" evidence="14">
    <location>
        <begin position="239"/>
        <end position="257"/>
    </location>
</feature>
<dbReference type="AlphaFoldDB" id="A0A926GGK6"/>
<evidence type="ECO:0000256" key="2">
    <source>
        <dbReference type="ARBA" id="ARBA00004651"/>
    </source>
</evidence>
<evidence type="ECO:0000256" key="8">
    <source>
        <dbReference type="ARBA" id="ARBA00022906"/>
    </source>
</evidence>
<evidence type="ECO:0000256" key="3">
    <source>
        <dbReference type="ARBA" id="ARBA00008034"/>
    </source>
</evidence>
<proteinExistence type="inferred from homology"/>
<organism evidence="15 16">
    <name type="scientific">Paracoccus amoyensis</name>
    <dbReference type="NCBI Taxonomy" id="2760093"/>
    <lineage>
        <taxon>Bacteria</taxon>
        <taxon>Pseudomonadati</taxon>
        <taxon>Pseudomonadota</taxon>
        <taxon>Alphaproteobacteria</taxon>
        <taxon>Rhodobacterales</taxon>
        <taxon>Paracoccaceae</taxon>
        <taxon>Paracoccus</taxon>
    </lineage>
</organism>
<evidence type="ECO:0000256" key="9">
    <source>
        <dbReference type="ARBA" id="ARBA00022989"/>
    </source>
</evidence>
<feature type="transmembrane region" description="Helical" evidence="14">
    <location>
        <begin position="119"/>
        <end position="143"/>
    </location>
</feature>
<dbReference type="Gene3D" id="1.10.3470.10">
    <property type="entry name" value="ABC transporter involved in vitamin B12 uptake, BtuC"/>
    <property type="match status" value="1"/>
</dbReference>
<dbReference type="GO" id="GO:0055085">
    <property type="term" value="P:transmembrane transport"/>
    <property type="evidence" value="ECO:0007669"/>
    <property type="project" value="InterPro"/>
</dbReference>
<dbReference type="GO" id="GO:0043190">
    <property type="term" value="C:ATP-binding cassette (ABC) transporter complex"/>
    <property type="evidence" value="ECO:0007669"/>
    <property type="project" value="InterPro"/>
</dbReference>
<dbReference type="GO" id="GO:0010043">
    <property type="term" value="P:response to zinc ion"/>
    <property type="evidence" value="ECO:0007669"/>
    <property type="project" value="TreeGrafter"/>
</dbReference>
<keyword evidence="5" id="KW-1003">Cell membrane</keyword>
<comment type="caution">
    <text evidence="15">The sequence shown here is derived from an EMBL/GenBank/DDBJ whole genome shotgun (WGS) entry which is preliminary data.</text>
</comment>
<dbReference type="EMBL" id="JACOQL010000003">
    <property type="protein sequence ID" value="MBC9246949.1"/>
    <property type="molecule type" value="Genomic_DNA"/>
</dbReference>
<evidence type="ECO:0000256" key="12">
    <source>
        <dbReference type="ARBA" id="ARBA00040080"/>
    </source>
</evidence>
<feature type="transmembrane region" description="Helical" evidence="14">
    <location>
        <begin position="84"/>
        <end position="107"/>
    </location>
</feature>
<keyword evidence="7" id="KW-0862">Zinc</keyword>
<dbReference type="SUPFAM" id="SSF81345">
    <property type="entry name" value="ABC transporter involved in vitamin B12 uptake, BtuC"/>
    <property type="match status" value="1"/>
</dbReference>
<keyword evidence="4 13" id="KW-0813">Transport</keyword>
<dbReference type="Proteomes" id="UP000608594">
    <property type="component" value="Unassembled WGS sequence"/>
</dbReference>
<dbReference type="RefSeq" id="WP_187793460.1">
    <property type="nucleotide sequence ID" value="NZ_JACOQL010000003.1"/>
</dbReference>
<keyword evidence="10" id="KW-0406">Ion transport</keyword>
<keyword evidence="11 14" id="KW-0472">Membrane</keyword>
<keyword evidence="8" id="KW-0864">Zinc transport</keyword>
<protein>
    <recommendedName>
        <fullName evidence="12">High-affinity zinc uptake system membrane protein ZnuB</fullName>
    </recommendedName>
</protein>
<evidence type="ECO:0000256" key="10">
    <source>
        <dbReference type="ARBA" id="ARBA00023065"/>
    </source>
</evidence>
<evidence type="ECO:0000256" key="13">
    <source>
        <dbReference type="RuleBase" id="RU003943"/>
    </source>
</evidence>
<name>A0A926GGK6_9RHOB</name>
<dbReference type="CDD" id="cd06550">
    <property type="entry name" value="TM_ABC_iron-siderophores_like"/>
    <property type="match status" value="1"/>
</dbReference>
<dbReference type="InterPro" id="IPR001626">
    <property type="entry name" value="ABC_TroCD"/>
</dbReference>
<dbReference type="Pfam" id="PF00950">
    <property type="entry name" value="ABC-3"/>
    <property type="match status" value="1"/>
</dbReference>
<evidence type="ECO:0000313" key="16">
    <source>
        <dbReference type="Proteomes" id="UP000608594"/>
    </source>
</evidence>
<evidence type="ECO:0000313" key="15">
    <source>
        <dbReference type="EMBL" id="MBC9246949.1"/>
    </source>
</evidence>
<keyword evidence="16" id="KW-1185">Reference proteome</keyword>
<dbReference type="PANTHER" id="PTHR30477:SF23">
    <property type="entry name" value="HIGH-AFFINITY ZINC UPTAKE SYSTEM MEMBRANE PROTEIN ZNUB"/>
    <property type="match status" value="1"/>
</dbReference>
<evidence type="ECO:0000256" key="14">
    <source>
        <dbReference type="SAM" id="Phobius"/>
    </source>
</evidence>
<accession>A0A926GGK6</accession>